<dbReference type="Proteomes" id="UP000033618">
    <property type="component" value="Unassembled WGS sequence"/>
</dbReference>
<protein>
    <submittedName>
        <fullName evidence="1">Uncharacterized protein</fullName>
    </submittedName>
</protein>
<comment type="caution">
    <text evidence="1">The sequence shown here is derived from an EMBL/GenBank/DDBJ whole genome shotgun (WGS) entry which is preliminary data.</text>
</comment>
<keyword evidence="2" id="KW-1185">Reference proteome</keyword>
<accession>A0A0F5JWL4</accession>
<evidence type="ECO:0000313" key="1">
    <source>
        <dbReference type="EMBL" id="KKB62256.1"/>
    </source>
</evidence>
<proteinExistence type="predicted"/>
<reference evidence="1 2" key="1">
    <citation type="submission" date="2015-03" db="EMBL/GenBank/DDBJ databases">
        <title>Draft Genome Sequence of Burkholderia andropogonis type strain ICMP2807, isolated from Sorghum bicolor.</title>
        <authorList>
            <person name="Lopes-Santos L."/>
            <person name="Castro D.B."/>
            <person name="Ottoboni L.M."/>
            <person name="Park D."/>
            <person name="Weirc B.S."/>
            <person name="Destefano S.A."/>
        </authorList>
    </citation>
    <scope>NUCLEOTIDE SEQUENCE [LARGE SCALE GENOMIC DNA]</scope>
    <source>
        <strain evidence="1 2">ICMP2807</strain>
    </source>
</reference>
<dbReference type="AlphaFoldDB" id="A0A0F5JWL4"/>
<dbReference type="EMBL" id="LAQU01000022">
    <property type="protein sequence ID" value="KKB62256.1"/>
    <property type="molecule type" value="Genomic_DNA"/>
</dbReference>
<name>A0A0F5JWL4_9BURK</name>
<dbReference type="RefSeq" id="WP_024901977.1">
    <property type="nucleotide sequence ID" value="NZ_CADFGU010000014.1"/>
</dbReference>
<sequence>MAARLLKAGGAEAFVPIPATWIYVDADTMQRYSLDLIREVTALNVKADAVDQTIQTFASPGRPMSKLEATNPHATRVAFAQDAIARLPAATRESMRTLRTALEACKTPPNDYESAMRQMKALVGGLHEHVPGPFGSAINVALGAANTLYSEIRDAAHEDSELLVKQKQPS</sequence>
<organism evidence="1 2">
    <name type="scientific">Robbsia andropogonis</name>
    <dbReference type="NCBI Taxonomy" id="28092"/>
    <lineage>
        <taxon>Bacteria</taxon>
        <taxon>Pseudomonadati</taxon>
        <taxon>Pseudomonadota</taxon>
        <taxon>Betaproteobacteria</taxon>
        <taxon>Burkholderiales</taxon>
        <taxon>Burkholderiaceae</taxon>
        <taxon>Robbsia</taxon>
    </lineage>
</organism>
<gene>
    <name evidence="1" type="ORF">WM40_18275</name>
</gene>
<dbReference type="OrthoDB" id="9027722at2"/>
<evidence type="ECO:0000313" key="2">
    <source>
        <dbReference type="Proteomes" id="UP000033618"/>
    </source>
</evidence>
<dbReference type="STRING" id="28092.WM40_18275"/>
<dbReference type="PATRIC" id="fig|28092.6.peg.4294"/>